<dbReference type="InterPro" id="IPR004322">
    <property type="entry name" value="Plasmid_replicase_bac"/>
</dbReference>
<keyword evidence="2" id="KW-1185">Reference proteome</keyword>
<reference evidence="2" key="1">
    <citation type="journal article" date="2014" name="Nat. Genet.">
        <title>Genome of the human hookworm Necator americanus.</title>
        <authorList>
            <person name="Tang Y.T."/>
            <person name="Gao X."/>
            <person name="Rosa B.A."/>
            <person name="Abubucker S."/>
            <person name="Hallsworth-Pepin K."/>
            <person name="Martin J."/>
            <person name="Tyagi R."/>
            <person name="Heizer E."/>
            <person name="Zhang X."/>
            <person name="Bhonagiri-Palsikar V."/>
            <person name="Minx P."/>
            <person name="Warren W.C."/>
            <person name="Wang Q."/>
            <person name="Zhan B."/>
            <person name="Hotez P.J."/>
            <person name="Sternberg P.W."/>
            <person name="Dougall A."/>
            <person name="Gaze S.T."/>
            <person name="Mulvenna J."/>
            <person name="Sotillo J."/>
            <person name="Ranganathan S."/>
            <person name="Rabelo E.M."/>
            <person name="Wilson R.K."/>
            <person name="Felgner P.L."/>
            <person name="Bethony J."/>
            <person name="Hawdon J.M."/>
            <person name="Gasser R.B."/>
            <person name="Loukas A."/>
            <person name="Mitreva M."/>
        </authorList>
    </citation>
    <scope>NUCLEOTIDE SEQUENCE [LARGE SCALE GENOMIC DNA]</scope>
</reference>
<proteinExistence type="predicted"/>
<organism evidence="1 2">
    <name type="scientific">Necator americanus</name>
    <name type="common">Human hookworm</name>
    <dbReference type="NCBI Taxonomy" id="51031"/>
    <lineage>
        <taxon>Eukaryota</taxon>
        <taxon>Metazoa</taxon>
        <taxon>Ecdysozoa</taxon>
        <taxon>Nematoda</taxon>
        <taxon>Chromadorea</taxon>
        <taxon>Rhabditida</taxon>
        <taxon>Rhabditina</taxon>
        <taxon>Rhabditomorpha</taxon>
        <taxon>Strongyloidea</taxon>
        <taxon>Ancylostomatidae</taxon>
        <taxon>Bunostominae</taxon>
        <taxon>Necator</taxon>
    </lineage>
</organism>
<evidence type="ECO:0000313" key="1">
    <source>
        <dbReference type="EMBL" id="ETN73529.1"/>
    </source>
</evidence>
<name>W2SUV9_NECAM</name>
<dbReference type="Pfam" id="PF03090">
    <property type="entry name" value="Replicase"/>
    <property type="match status" value="1"/>
</dbReference>
<dbReference type="OrthoDB" id="10543703at2759"/>
<accession>W2SUV9</accession>
<feature type="non-terminal residue" evidence="1">
    <location>
        <position position="532"/>
    </location>
</feature>
<evidence type="ECO:0000313" key="2">
    <source>
        <dbReference type="Proteomes" id="UP000053676"/>
    </source>
</evidence>
<dbReference type="KEGG" id="nai:NECAME_18275"/>
<protein>
    <submittedName>
        <fullName evidence="1">Replicase family protein</fullName>
    </submittedName>
</protein>
<dbReference type="EMBL" id="KI660482">
    <property type="protein sequence ID" value="ETN73529.1"/>
    <property type="molecule type" value="Genomic_DNA"/>
</dbReference>
<dbReference type="AlphaFoldDB" id="W2SUV9"/>
<gene>
    <name evidence="1" type="ORF">NECAME_18275</name>
</gene>
<dbReference type="Gene3D" id="1.10.340.50">
    <property type="match status" value="1"/>
</dbReference>
<sequence>MTIKNWFVRSERVKDKHNGIIKYGKYLIDSKHPNHSNTTAITPIYNNIENFIRSVSNEAVSLDMGNSQKKGGRPVQSYAQSFVFGLPQSVQKPTPEQWKSITNDILKELAKKLGIEVNDFKGKIFANVHEQDNPHLNLVVSRIINGRSLKALDQKGTIGVVKAAFTASTLARCGLDVSAYKPLQTNLGPRQEKWQIQQKEAEKALKKVGLEAEKLNLEVARAKGLAKYSAMLNNQILKWIEAVNITDEKQEKRQENRIEQTIDKLTGLNLPEEQIELLNQLFEQAEQKTGKPVKNRGGGHRDIMTQLQLFSSTLPKKPYYTDDLTNGLNIAKAEIARKAKYIQHNGPTHMLWLAFDIDRQGASIDWSDRGAPAPNITVKNPENGHAHALYGLATAVRTAPDGRIAPLRYAAAVENALCELLEADRGYSGLIVKNPLNKHWQVAEWHTEPYELGELADYLDLKTPAQKKKVVADYGLGRNCTLFEELRNWSYRAIRQGWPAYKQWLDACLTRAQGINLNFSKPLPFSEVKATA</sequence>
<dbReference type="Proteomes" id="UP000053676">
    <property type="component" value="Unassembled WGS sequence"/>
</dbReference>